<organism evidence="1">
    <name type="scientific">marine sediment metagenome</name>
    <dbReference type="NCBI Taxonomy" id="412755"/>
    <lineage>
        <taxon>unclassified sequences</taxon>
        <taxon>metagenomes</taxon>
        <taxon>ecological metagenomes</taxon>
    </lineage>
</organism>
<evidence type="ECO:0008006" key="2">
    <source>
        <dbReference type="Google" id="ProtNLM"/>
    </source>
</evidence>
<proteinExistence type="predicted"/>
<feature type="non-terminal residue" evidence="1">
    <location>
        <position position="1"/>
    </location>
</feature>
<gene>
    <name evidence="1" type="ORF">S12H4_61530</name>
</gene>
<dbReference type="AlphaFoldDB" id="X1VN11"/>
<accession>X1VN11</accession>
<reference evidence="1" key="1">
    <citation type="journal article" date="2014" name="Front. Microbiol.">
        <title>High frequency of phylogenetically diverse reductive dehalogenase-homologous genes in deep subseafloor sedimentary metagenomes.</title>
        <authorList>
            <person name="Kawai M."/>
            <person name="Futagami T."/>
            <person name="Toyoda A."/>
            <person name="Takaki Y."/>
            <person name="Nishi S."/>
            <person name="Hori S."/>
            <person name="Arai W."/>
            <person name="Tsubouchi T."/>
            <person name="Morono Y."/>
            <person name="Uchiyama I."/>
            <person name="Ito T."/>
            <person name="Fujiyama A."/>
            <person name="Inagaki F."/>
            <person name="Takami H."/>
        </authorList>
    </citation>
    <scope>NUCLEOTIDE SEQUENCE</scope>
    <source>
        <strain evidence="1">Expedition CK06-06</strain>
    </source>
</reference>
<evidence type="ECO:0000313" key="1">
    <source>
        <dbReference type="EMBL" id="GAJ21082.1"/>
    </source>
</evidence>
<name>X1VN11_9ZZZZ</name>
<sequence length="106" mass="12920">DEGKITEGMRLLKKHGVKKAIIYVLMGFDTDFEEDLHRCETIHSSGYDPWPMLYNPTLPLRSFRNFIGLRYYRQYKTIGEAWRNFNREKRRKWWKEGKAQEKTNCW</sequence>
<protein>
    <recommendedName>
        <fullName evidence="2">Radical SAM core domain-containing protein</fullName>
    </recommendedName>
</protein>
<dbReference type="EMBL" id="BARW01040878">
    <property type="protein sequence ID" value="GAJ21082.1"/>
    <property type="molecule type" value="Genomic_DNA"/>
</dbReference>
<comment type="caution">
    <text evidence="1">The sequence shown here is derived from an EMBL/GenBank/DDBJ whole genome shotgun (WGS) entry which is preliminary data.</text>
</comment>